<dbReference type="InterPro" id="IPR010310">
    <property type="entry name" value="T7SS_ESAT-6-like"/>
</dbReference>
<feature type="compositionally biased region" description="Polar residues" evidence="1">
    <location>
        <begin position="86"/>
        <end position="96"/>
    </location>
</feature>
<dbReference type="RefSeq" id="WP_091588210.1">
    <property type="nucleotide sequence ID" value="NZ_JBHRWG010000002.1"/>
</dbReference>
<keyword evidence="3" id="KW-1185">Reference proteome</keyword>
<dbReference type="STRING" id="307121.GA0070620_0534"/>
<dbReference type="AlphaFoldDB" id="A0A1C3MXM0"/>
<name>A0A1C3MXM0_9ACTN</name>
<dbReference type="InterPro" id="IPR036689">
    <property type="entry name" value="ESAT-6-like_sf"/>
</dbReference>
<protein>
    <submittedName>
        <fullName evidence="2">WXG100 family type VII secretion target</fullName>
    </submittedName>
</protein>
<dbReference type="Proteomes" id="UP000199393">
    <property type="component" value="Chromosome I"/>
</dbReference>
<proteinExistence type="predicted"/>
<dbReference type="OrthoDB" id="3396075at2"/>
<accession>A0A1C3MXM0</accession>
<evidence type="ECO:0000313" key="3">
    <source>
        <dbReference type="Proteomes" id="UP000199393"/>
    </source>
</evidence>
<gene>
    <name evidence="2" type="ORF">GA0070620_0534</name>
</gene>
<reference evidence="3" key="1">
    <citation type="submission" date="2016-06" db="EMBL/GenBank/DDBJ databases">
        <authorList>
            <person name="Varghese N."/>
        </authorList>
    </citation>
    <scope>NUCLEOTIDE SEQUENCE [LARGE SCALE GENOMIC DNA]</scope>
    <source>
        <strain evidence="3">DSM 45344</strain>
    </source>
</reference>
<organism evidence="2 3">
    <name type="scientific">Micromonospora krabiensis</name>
    <dbReference type="NCBI Taxonomy" id="307121"/>
    <lineage>
        <taxon>Bacteria</taxon>
        <taxon>Bacillati</taxon>
        <taxon>Actinomycetota</taxon>
        <taxon>Actinomycetes</taxon>
        <taxon>Micromonosporales</taxon>
        <taxon>Micromonosporaceae</taxon>
        <taxon>Micromonospora</taxon>
    </lineage>
</organism>
<sequence length="107" mass="11728">MPPASRLTTTTATRQQLVSAFNDADDQQREAYRAVAQLQADLAGQWHGVASNAFTVALDEWMQGLNRVTQALNSLRDNVVRFGQVTDNTETDNLQLAKSPAGQSRLP</sequence>
<evidence type="ECO:0000313" key="2">
    <source>
        <dbReference type="EMBL" id="SBV25065.1"/>
    </source>
</evidence>
<feature type="region of interest" description="Disordered" evidence="1">
    <location>
        <begin position="86"/>
        <end position="107"/>
    </location>
</feature>
<evidence type="ECO:0000256" key="1">
    <source>
        <dbReference type="SAM" id="MobiDB-lite"/>
    </source>
</evidence>
<dbReference type="Gene3D" id="1.10.287.1060">
    <property type="entry name" value="ESAT-6-like"/>
    <property type="match status" value="1"/>
</dbReference>
<dbReference type="SUPFAM" id="SSF140453">
    <property type="entry name" value="EsxAB dimer-like"/>
    <property type="match status" value="1"/>
</dbReference>
<dbReference type="EMBL" id="LT598496">
    <property type="protein sequence ID" value="SBV25065.1"/>
    <property type="molecule type" value="Genomic_DNA"/>
</dbReference>
<dbReference type="Pfam" id="PF06013">
    <property type="entry name" value="WXG100"/>
    <property type="match status" value="1"/>
</dbReference>